<proteinExistence type="predicted"/>
<accession>A0ABD2YAI5</accession>
<comment type="caution">
    <text evidence="2">The sequence shown here is derived from an EMBL/GenBank/DDBJ whole genome shotgun (WGS) entry which is preliminary data.</text>
</comment>
<name>A0ABD2YAI5_9GENT</name>
<evidence type="ECO:0000313" key="3">
    <source>
        <dbReference type="Proteomes" id="UP001630127"/>
    </source>
</evidence>
<dbReference type="Proteomes" id="UP001630127">
    <property type="component" value="Unassembled WGS sequence"/>
</dbReference>
<reference evidence="2 3" key="1">
    <citation type="submission" date="2024-11" db="EMBL/GenBank/DDBJ databases">
        <title>A near-complete genome assembly of Cinchona calisaya.</title>
        <authorList>
            <person name="Lian D.C."/>
            <person name="Zhao X.W."/>
            <person name="Wei L."/>
        </authorList>
    </citation>
    <scope>NUCLEOTIDE SEQUENCE [LARGE SCALE GENOMIC DNA]</scope>
    <source>
        <tissue evidence="2">Nenye</tissue>
    </source>
</reference>
<protein>
    <submittedName>
        <fullName evidence="2">Uncharacterized protein</fullName>
    </submittedName>
</protein>
<evidence type="ECO:0000313" key="2">
    <source>
        <dbReference type="EMBL" id="KAL3502840.1"/>
    </source>
</evidence>
<dbReference type="EMBL" id="JBJUIK010000015">
    <property type="protein sequence ID" value="KAL3502840.1"/>
    <property type="molecule type" value="Genomic_DNA"/>
</dbReference>
<feature type="region of interest" description="Disordered" evidence="1">
    <location>
        <begin position="31"/>
        <end position="61"/>
    </location>
</feature>
<organism evidence="2 3">
    <name type="scientific">Cinchona calisaya</name>
    <dbReference type="NCBI Taxonomy" id="153742"/>
    <lineage>
        <taxon>Eukaryota</taxon>
        <taxon>Viridiplantae</taxon>
        <taxon>Streptophyta</taxon>
        <taxon>Embryophyta</taxon>
        <taxon>Tracheophyta</taxon>
        <taxon>Spermatophyta</taxon>
        <taxon>Magnoliopsida</taxon>
        <taxon>eudicotyledons</taxon>
        <taxon>Gunneridae</taxon>
        <taxon>Pentapetalae</taxon>
        <taxon>asterids</taxon>
        <taxon>lamiids</taxon>
        <taxon>Gentianales</taxon>
        <taxon>Rubiaceae</taxon>
        <taxon>Cinchonoideae</taxon>
        <taxon>Cinchoneae</taxon>
        <taxon>Cinchona</taxon>
    </lineage>
</organism>
<sequence length="99" mass="11546">MDESSSVAKRTRAKTWDIDKRLAEYNGKKSMDSSVMNAEDKNGEDIKGEEEDLRMRPTPPEKEGWEIEIDNLFAEMEMCILYLLLTLLDQQWISEIMDV</sequence>
<dbReference type="AlphaFoldDB" id="A0ABD2YAI5"/>
<keyword evidence="3" id="KW-1185">Reference proteome</keyword>
<evidence type="ECO:0000256" key="1">
    <source>
        <dbReference type="SAM" id="MobiDB-lite"/>
    </source>
</evidence>
<gene>
    <name evidence="2" type="ORF">ACH5RR_037289</name>
</gene>